<comment type="pathway">
    <text evidence="3">Cell wall biogenesis; peptidoglycan biosynthesis.</text>
</comment>
<evidence type="ECO:0000256" key="2">
    <source>
        <dbReference type="ARBA" id="ARBA00004401"/>
    </source>
</evidence>
<dbReference type="GO" id="GO:0071555">
    <property type="term" value="P:cell wall organization"/>
    <property type="evidence" value="ECO:0007669"/>
    <property type="project" value="UniProtKB-KW"/>
</dbReference>
<evidence type="ECO:0000256" key="22">
    <source>
        <dbReference type="ARBA" id="ARBA00023316"/>
    </source>
</evidence>
<gene>
    <name evidence="31" type="ORF">SAMN04487771_10143</name>
</gene>
<dbReference type="UniPathway" id="UPA00219"/>
<evidence type="ECO:0000256" key="5">
    <source>
        <dbReference type="ARBA" id="ARBA00007739"/>
    </source>
</evidence>
<dbReference type="GO" id="GO:0009002">
    <property type="term" value="F:serine-type D-Ala-D-Ala carboxypeptidase activity"/>
    <property type="evidence" value="ECO:0007669"/>
    <property type="project" value="UniProtKB-EC"/>
</dbReference>
<keyword evidence="22" id="KW-0961">Cell wall biogenesis/degradation</keyword>
<evidence type="ECO:0000256" key="18">
    <source>
        <dbReference type="ARBA" id="ARBA00022989"/>
    </source>
</evidence>
<reference evidence="31 32" key="1">
    <citation type="submission" date="2016-10" db="EMBL/GenBank/DDBJ databases">
        <authorList>
            <person name="de Groot N.N."/>
        </authorList>
    </citation>
    <scope>NUCLEOTIDE SEQUENCE [LARGE SCALE GENOMIC DNA]</scope>
    <source>
        <strain evidence="31 32">KH1P1</strain>
    </source>
</reference>
<feature type="domain" description="Glycosyl transferase family 51" evidence="30">
    <location>
        <begin position="91"/>
        <end position="267"/>
    </location>
</feature>
<evidence type="ECO:0000256" key="4">
    <source>
        <dbReference type="ARBA" id="ARBA00007090"/>
    </source>
</evidence>
<dbReference type="GO" id="GO:0009252">
    <property type="term" value="P:peptidoglycan biosynthetic process"/>
    <property type="evidence" value="ECO:0007669"/>
    <property type="project" value="UniProtKB-UniPathway"/>
</dbReference>
<dbReference type="InterPro" id="IPR001264">
    <property type="entry name" value="Glyco_trans_51"/>
</dbReference>
<evidence type="ECO:0000256" key="11">
    <source>
        <dbReference type="ARBA" id="ARBA00022676"/>
    </source>
</evidence>
<dbReference type="SUPFAM" id="SSF56601">
    <property type="entry name" value="beta-lactamase/transpeptidase-like"/>
    <property type="match status" value="1"/>
</dbReference>
<dbReference type="InterPro" id="IPR023346">
    <property type="entry name" value="Lysozyme-like_dom_sf"/>
</dbReference>
<evidence type="ECO:0000256" key="28">
    <source>
        <dbReference type="SAM" id="Phobius"/>
    </source>
</evidence>
<feature type="compositionally biased region" description="Polar residues" evidence="27">
    <location>
        <begin position="798"/>
        <end position="811"/>
    </location>
</feature>
<comment type="subcellular location">
    <subcellularLocation>
        <location evidence="2">Cell membrane</location>
        <topology evidence="2">Single-pass type II membrane protein</topology>
    </subcellularLocation>
</comment>
<dbReference type="Gene3D" id="3.40.710.10">
    <property type="entry name" value="DD-peptidase/beta-lactamase superfamily"/>
    <property type="match status" value="1"/>
</dbReference>
<dbReference type="Proteomes" id="UP000199820">
    <property type="component" value="Unassembled WGS sequence"/>
</dbReference>
<evidence type="ECO:0000256" key="12">
    <source>
        <dbReference type="ARBA" id="ARBA00022679"/>
    </source>
</evidence>
<dbReference type="eggNOG" id="COG0744">
    <property type="taxonomic scope" value="Bacteria"/>
</dbReference>
<evidence type="ECO:0000256" key="1">
    <source>
        <dbReference type="ARBA" id="ARBA00002624"/>
    </source>
</evidence>
<keyword evidence="11" id="KW-0328">Glycosyltransferase</keyword>
<keyword evidence="17" id="KW-0573">Peptidoglycan synthesis</keyword>
<dbReference type="InterPro" id="IPR012338">
    <property type="entry name" value="Beta-lactam/transpept-like"/>
</dbReference>
<dbReference type="GO" id="GO:0008360">
    <property type="term" value="P:regulation of cell shape"/>
    <property type="evidence" value="ECO:0007669"/>
    <property type="project" value="UniProtKB-KW"/>
</dbReference>
<evidence type="ECO:0000259" key="30">
    <source>
        <dbReference type="Pfam" id="PF00912"/>
    </source>
</evidence>
<keyword evidence="20" id="KW-0046">Antibiotic resistance</keyword>
<dbReference type="GO" id="GO:0046677">
    <property type="term" value="P:response to antibiotic"/>
    <property type="evidence" value="ECO:0007669"/>
    <property type="project" value="UniProtKB-KW"/>
</dbReference>
<evidence type="ECO:0000256" key="27">
    <source>
        <dbReference type="SAM" id="MobiDB-lite"/>
    </source>
</evidence>
<dbReference type="GO" id="GO:0030288">
    <property type="term" value="C:outer membrane-bounded periplasmic space"/>
    <property type="evidence" value="ECO:0007669"/>
    <property type="project" value="TreeGrafter"/>
</dbReference>
<evidence type="ECO:0000313" key="31">
    <source>
        <dbReference type="EMBL" id="SET34987.1"/>
    </source>
</evidence>
<keyword evidence="14" id="KW-0378">Hydrolase</keyword>
<dbReference type="EMBL" id="FOIL01000014">
    <property type="protein sequence ID" value="SET34987.1"/>
    <property type="molecule type" value="Genomic_DNA"/>
</dbReference>
<evidence type="ECO:0000259" key="29">
    <source>
        <dbReference type="Pfam" id="PF00905"/>
    </source>
</evidence>
<evidence type="ECO:0000256" key="15">
    <source>
        <dbReference type="ARBA" id="ARBA00022960"/>
    </source>
</evidence>
<evidence type="ECO:0000256" key="10">
    <source>
        <dbReference type="ARBA" id="ARBA00022670"/>
    </source>
</evidence>
<dbReference type="InterPro" id="IPR036950">
    <property type="entry name" value="PBP_transglycosylase"/>
</dbReference>
<comment type="function">
    <text evidence="1">Cell wall formation. Synthesis of cross-linked peptidoglycan from the lipid intermediates. The enzyme has a penicillin-insensitive transglycosylase N-terminal domain (formation of linear glycan strands) and a penicillin-sensitive transpeptidase C-terminal domain (cross-linking of the peptide subunits).</text>
</comment>
<feature type="domain" description="Penicillin-binding protein transpeptidase" evidence="29">
    <location>
        <begin position="390"/>
        <end position="661"/>
    </location>
</feature>
<evidence type="ECO:0000256" key="23">
    <source>
        <dbReference type="ARBA" id="ARBA00034000"/>
    </source>
</evidence>
<protein>
    <recommendedName>
        <fullName evidence="7">Penicillin-binding protein 1A</fullName>
        <ecNumber evidence="24">2.4.99.28</ecNumber>
        <ecNumber evidence="6">3.4.16.4</ecNumber>
    </recommendedName>
</protein>
<name>A0A1I0DRC0_9FIRM</name>
<sequence>MSSRKIDRNQRNLHENTAWVAVRSVFTILNAMVRTLIVLTLSTAVIGALFLGVKLIPIYNSYKKQVAGVVDQSTLETFRLQEASYIYDVNGDAIAKLTGDEDSSYLAYDEIPKNAVNAFIAIEDRSFWDNSGIDVRGIMRVLVNYLKSSGDEMHGASTITQQLARNRFLTREVKLERKFKEMLIAMDLTKKYTKKQIMEFYINDINYANYYYGLEAAAKGYFGKSAKDLTLSETAYLCAIPNSPTYYNPYNHPERALTRRDKILDDMCSMGFITDSECRAAKSEEISVSRHRVPLHNYETTYAIDCAVRFLMKKDGFDFKYGFRSTDEYKKYQDHFNELYEQERNALYTGGYSIYTSLDPDLQTKLQGAVDGVLAFNDQTADNGIFSLQGAATALDNSTGKVVAIVGGRTQETSTYTLNRAFQSYRQPGSTIKPLVVYTPALENGYTSSTTVTDISIDAAKEKGVDVSTLTGNTMPLRTALEKSRNGVAWSIYSDLTPELGMAYLTQMRFDNIVPDDYYQATALGGFTHGVTTEEMAGAYSALANHGSYKEPTCIVRLVNTQGKDIFEESPSVQVYQRESADMMVDMMKGVITRGTAAAMGWNSPVQAAGKTGTTNNSKDGWFCGVTPYYAVSVWVGYDKPKALSNLYGATYPASIWKQAMTSLVEGKEGVQFEAPTSDRGLGSSEYLQGHESSFLIDNRNYTTADYRADHAKADKALKIILSLRSGEGQYGSEDRELAKNLIAQLNSESMKKRMELLLKYGTAGRDNPAETAAEVQTLPEGADPAAQGGAEGPGPASEQTQNSAPQPNRSQPHEEAAYGPAAHPVEIPVGPAAG</sequence>
<evidence type="ECO:0000256" key="26">
    <source>
        <dbReference type="ARBA" id="ARBA00060592"/>
    </source>
</evidence>
<evidence type="ECO:0000256" key="20">
    <source>
        <dbReference type="ARBA" id="ARBA00023251"/>
    </source>
</evidence>
<dbReference type="EC" id="2.4.99.28" evidence="24"/>
<evidence type="ECO:0000256" key="8">
    <source>
        <dbReference type="ARBA" id="ARBA00022475"/>
    </source>
</evidence>
<keyword evidence="18 28" id="KW-1133">Transmembrane helix</keyword>
<evidence type="ECO:0000313" key="32">
    <source>
        <dbReference type="Proteomes" id="UP000199820"/>
    </source>
</evidence>
<evidence type="ECO:0000256" key="19">
    <source>
        <dbReference type="ARBA" id="ARBA00023136"/>
    </source>
</evidence>
<dbReference type="STRING" id="1526.SAMN02910262_02406"/>
<dbReference type="Gene3D" id="1.10.3810.10">
    <property type="entry name" value="Biosynthetic peptidoglycan transglycosylase-like"/>
    <property type="match status" value="1"/>
</dbReference>
<evidence type="ECO:0000256" key="9">
    <source>
        <dbReference type="ARBA" id="ARBA00022645"/>
    </source>
</evidence>
<evidence type="ECO:0000256" key="16">
    <source>
        <dbReference type="ARBA" id="ARBA00022968"/>
    </source>
</evidence>
<comment type="pathway">
    <text evidence="26">Glycan biosynthesis.</text>
</comment>
<dbReference type="GO" id="GO:0005886">
    <property type="term" value="C:plasma membrane"/>
    <property type="evidence" value="ECO:0007669"/>
    <property type="project" value="UniProtKB-SubCell"/>
</dbReference>
<comment type="catalytic activity">
    <reaction evidence="23">
        <text>Preferential cleavage: (Ac)2-L-Lys-D-Ala-|-D-Ala. Also transpeptidation of peptidyl-alanyl moieties that are N-acyl substituents of D-alanine.</text>
        <dbReference type="EC" id="3.4.16.4"/>
    </reaction>
</comment>
<keyword evidence="9 31" id="KW-0121">Carboxypeptidase</keyword>
<proteinExistence type="inferred from homology"/>
<keyword evidence="21" id="KW-0511">Multifunctional enzyme</keyword>
<dbReference type="Pfam" id="PF00912">
    <property type="entry name" value="Transgly"/>
    <property type="match status" value="1"/>
</dbReference>
<dbReference type="EC" id="3.4.16.4" evidence="6"/>
<feature type="transmembrane region" description="Helical" evidence="28">
    <location>
        <begin position="36"/>
        <end position="56"/>
    </location>
</feature>
<keyword evidence="12" id="KW-0808">Transferase</keyword>
<dbReference type="GO" id="GO:0006508">
    <property type="term" value="P:proteolysis"/>
    <property type="evidence" value="ECO:0007669"/>
    <property type="project" value="UniProtKB-KW"/>
</dbReference>
<evidence type="ECO:0000256" key="7">
    <source>
        <dbReference type="ARBA" id="ARBA00018638"/>
    </source>
</evidence>
<keyword evidence="15" id="KW-0133">Cell shape</keyword>
<evidence type="ECO:0000256" key="24">
    <source>
        <dbReference type="ARBA" id="ARBA00044770"/>
    </source>
</evidence>
<accession>A0A1I0DRC0</accession>
<keyword evidence="10" id="KW-0645">Protease</keyword>
<dbReference type="FunFam" id="1.10.3810.10:FF:000001">
    <property type="entry name" value="Penicillin-binding protein 1A"/>
    <property type="match status" value="1"/>
</dbReference>
<dbReference type="AlphaFoldDB" id="A0A1I0DRC0"/>
<feature type="compositionally biased region" description="Low complexity" evidence="27">
    <location>
        <begin position="782"/>
        <end position="797"/>
    </location>
</feature>
<dbReference type="Pfam" id="PF00905">
    <property type="entry name" value="Transpeptidase"/>
    <property type="match status" value="1"/>
</dbReference>
<evidence type="ECO:0000256" key="21">
    <source>
        <dbReference type="ARBA" id="ARBA00023268"/>
    </source>
</evidence>
<evidence type="ECO:0000256" key="17">
    <source>
        <dbReference type="ARBA" id="ARBA00022984"/>
    </source>
</evidence>
<comment type="similarity">
    <text evidence="4">In the C-terminal section; belongs to the transpeptidase family.</text>
</comment>
<evidence type="ECO:0000256" key="6">
    <source>
        <dbReference type="ARBA" id="ARBA00012448"/>
    </source>
</evidence>
<dbReference type="PANTHER" id="PTHR32282:SF11">
    <property type="entry name" value="PENICILLIN-BINDING PROTEIN 1B"/>
    <property type="match status" value="1"/>
</dbReference>
<organism evidence="31 32">
    <name type="scientific">[Clostridium] aminophilum</name>
    <dbReference type="NCBI Taxonomy" id="1526"/>
    <lineage>
        <taxon>Bacteria</taxon>
        <taxon>Bacillati</taxon>
        <taxon>Bacillota</taxon>
        <taxon>Clostridia</taxon>
        <taxon>Lachnospirales</taxon>
        <taxon>Lachnospiraceae</taxon>
    </lineage>
</organism>
<keyword evidence="32" id="KW-1185">Reference proteome</keyword>
<comment type="similarity">
    <text evidence="5">In the N-terminal section; belongs to the glycosyltransferase 51 family.</text>
</comment>
<dbReference type="RefSeq" id="WP_074649183.1">
    <property type="nucleotide sequence ID" value="NZ_FOIL01000014.1"/>
</dbReference>
<keyword evidence="13 28" id="KW-0812">Transmembrane</keyword>
<dbReference type="GO" id="GO:0008955">
    <property type="term" value="F:peptidoglycan glycosyltransferase activity"/>
    <property type="evidence" value="ECO:0007669"/>
    <property type="project" value="UniProtKB-EC"/>
</dbReference>
<dbReference type="PANTHER" id="PTHR32282">
    <property type="entry name" value="BINDING PROTEIN TRANSPEPTIDASE, PUTATIVE-RELATED"/>
    <property type="match status" value="1"/>
</dbReference>
<dbReference type="GO" id="GO:0008658">
    <property type="term" value="F:penicillin binding"/>
    <property type="evidence" value="ECO:0007669"/>
    <property type="project" value="InterPro"/>
</dbReference>
<dbReference type="SUPFAM" id="SSF53955">
    <property type="entry name" value="Lysozyme-like"/>
    <property type="match status" value="1"/>
</dbReference>
<evidence type="ECO:0000256" key="13">
    <source>
        <dbReference type="ARBA" id="ARBA00022692"/>
    </source>
</evidence>
<evidence type="ECO:0000256" key="25">
    <source>
        <dbReference type="ARBA" id="ARBA00049902"/>
    </source>
</evidence>
<keyword evidence="8" id="KW-1003">Cell membrane</keyword>
<keyword evidence="19 28" id="KW-0472">Membrane</keyword>
<keyword evidence="16" id="KW-0735">Signal-anchor</keyword>
<dbReference type="InterPro" id="IPR050396">
    <property type="entry name" value="Glycosyltr_51/Transpeptidase"/>
</dbReference>
<dbReference type="InterPro" id="IPR001460">
    <property type="entry name" value="PCN-bd_Tpept"/>
</dbReference>
<evidence type="ECO:0000256" key="14">
    <source>
        <dbReference type="ARBA" id="ARBA00022801"/>
    </source>
</evidence>
<evidence type="ECO:0000256" key="3">
    <source>
        <dbReference type="ARBA" id="ARBA00004752"/>
    </source>
</evidence>
<feature type="region of interest" description="Disordered" evidence="27">
    <location>
        <begin position="782"/>
        <end position="835"/>
    </location>
</feature>
<comment type="catalytic activity">
    <reaction evidence="25">
        <text>[GlcNAc-(1-&gt;4)-Mur2Ac(oyl-L-Ala-gamma-D-Glu-L-Lys-D-Ala-D-Ala)](n)-di-trans,octa-cis-undecaprenyl diphosphate + beta-D-GlcNAc-(1-&gt;4)-Mur2Ac(oyl-L-Ala-gamma-D-Glu-L-Lys-D-Ala-D-Ala)-di-trans,octa-cis-undecaprenyl diphosphate = [GlcNAc-(1-&gt;4)-Mur2Ac(oyl-L-Ala-gamma-D-Glu-L-Lys-D-Ala-D-Ala)](n+1)-di-trans,octa-cis-undecaprenyl diphosphate + di-trans,octa-cis-undecaprenyl diphosphate + H(+)</text>
        <dbReference type="Rhea" id="RHEA:23708"/>
        <dbReference type="Rhea" id="RHEA-COMP:9602"/>
        <dbReference type="Rhea" id="RHEA-COMP:9603"/>
        <dbReference type="ChEBI" id="CHEBI:15378"/>
        <dbReference type="ChEBI" id="CHEBI:58405"/>
        <dbReference type="ChEBI" id="CHEBI:60033"/>
        <dbReference type="ChEBI" id="CHEBI:78435"/>
        <dbReference type="EC" id="2.4.99.28"/>
    </reaction>
</comment>